<gene>
    <name evidence="1" type="ORF">Amon02_000973600</name>
</gene>
<reference evidence="1" key="1">
    <citation type="submission" date="2023-04" db="EMBL/GenBank/DDBJ databases">
        <title>Ambrosiozyma monospora NBRC 10751.</title>
        <authorList>
            <person name="Ichikawa N."/>
            <person name="Sato H."/>
            <person name="Tonouchi N."/>
        </authorList>
    </citation>
    <scope>NUCLEOTIDE SEQUENCE</scope>
    <source>
        <strain evidence="1">NBRC 10751</strain>
    </source>
</reference>
<dbReference type="Proteomes" id="UP001165064">
    <property type="component" value="Unassembled WGS sequence"/>
</dbReference>
<dbReference type="EMBL" id="BSXS01009303">
    <property type="protein sequence ID" value="GME95194.1"/>
    <property type="molecule type" value="Genomic_DNA"/>
</dbReference>
<sequence>MTERGETESIQSSDSHDGIKEYNPMDLEQQDEVENLSQHLSQILSTPQGVEKIETLARVLSTKTKAELEKFEISEDNFDLRILQQFDLLGY</sequence>
<name>A0ACB5TWD8_AMBMO</name>
<organism evidence="1 2">
    <name type="scientific">Ambrosiozyma monospora</name>
    <name type="common">Yeast</name>
    <name type="synonym">Endomycopsis monosporus</name>
    <dbReference type="NCBI Taxonomy" id="43982"/>
    <lineage>
        <taxon>Eukaryota</taxon>
        <taxon>Fungi</taxon>
        <taxon>Dikarya</taxon>
        <taxon>Ascomycota</taxon>
        <taxon>Saccharomycotina</taxon>
        <taxon>Pichiomycetes</taxon>
        <taxon>Pichiales</taxon>
        <taxon>Pichiaceae</taxon>
        <taxon>Ambrosiozyma</taxon>
    </lineage>
</organism>
<evidence type="ECO:0000313" key="1">
    <source>
        <dbReference type="EMBL" id="GME95194.1"/>
    </source>
</evidence>
<comment type="caution">
    <text evidence="1">The sequence shown here is derived from an EMBL/GenBank/DDBJ whole genome shotgun (WGS) entry which is preliminary data.</text>
</comment>
<evidence type="ECO:0000313" key="2">
    <source>
        <dbReference type="Proteomes" id="UP001165064"/>
    </source>
</evidence>
<keyword evidence="2" id="KW-1185">Reference proteome</keyword>
<proteinExistence type="predicted"/>
<accession>A0ACB5TWD8</accession>
<protein>
    <submittedName>
        <fullName evidence="1">Unnamed protein product</fullName>
    </submittedName>
</protein>